<dbReference type="RefSeq" id="WP_221856157.1">
    <property type="nucleotide sequence ID" value="NZ_BAAAYV010000011.1"/>
</dbReference>
<dbReference type="EMBL" id="BAAAYV010000011">
    <property type="protein sequence ID" value="GAA3661326.1"/>
    <property type="molecule type" value="Genomic_DNA"/>
</dbReference>
<feature type="signal peptide" evidence="2">
    <location>
        <begin position="1"/>
        <end position="32"/>
    </location>
</feature>
<sequence length="582" mass="61475">MHQVSRTRSRQIASVAVLGVALAAVPTSAAFAYDPSDGREVLGAGVHVDAIYPEIEDGRLEVHTLTPDGVVDADTVLLHIPSTESSQVTLPEGYEFLGPEGTDAWVTTEAQDPSVVWPGWSFEGIEQGVLKGTVKIAYEGFSYAGGGDEPRFAVTQPGGFEGDKVTPVIVPGTTFTSTSGEVGGHTHATWTFTEEGVYDIDFTVEATLADETPISDDVTVRFVVGELGATDGEPQPQQDPEVTDSVESLTVVPSKVDAEYFVGQTVNLTALSPDAAEADVYHWYVTKPGESEAVVDEEQTTNTFSTKPVRGIDGAEVYVERTSADGDVLETSEPLEIGVRAIEPTTALSVTADADSYQAGDTAHFTSAQAPQTDDEHYHWYLKLAGEDEYAWIPESRLADQDLEITSDMDGATITARLFNADHSVLAESPVLHLSVGDDDATDIEPLAVTADRDGYAVGDEASFTADGVDDADTVEWSVRKSGENVFTALEETAGATLVAEVGEDWDGAEIRAVVRDGSNVSAEGSLPAVALSGEAADDDAPAAGDEAGVPVLTIVIAAVIALAIIVIVVLLLRARRKRSAE</sequence>
<dbReference type="InterPro" id="IPR022435">
    <property type="entry name" value="Surface-anchored_actinobac"/>
</dbReference>
<name>A0ABP7BJM4_9MICO</name>
<accession>A0ABP7BJM4</accession>
<organism evidence="3 4">
    <name type="scientific">Microbacterium marinilacus</name>
    <dbReference type="NCBI Taxonomy" id="415209"/>
    <lineage>
        <taxon>Bacteria</taxon>
        <taxon>Bacillati</taxon>
        <taxon>Actinomycetota</taxon>
        <taxon>Actinomycetes</taxon>
        <taxon>Micrococcales</taxon>
        <taxon>Microbacteriaceae</taxon>
        <taxon>Microbacterium</taxon>
    </lineage>
</organism>
<dbReference type="NCBIfam" id="TIGR03769">
    <property type="entry name" value="P_ac_wall_RPT"/>
    <property type="match status" value="1"/>
</dbReference>
<feature type="transmembrane region" description="Helical" evidence="1">
    <location>
        <begin position="552"/>
        <end position="573"/>
    </location>
</feature>
<dbReference type="NCBIfam" id="NF038134">
    <property type="entry name" value="choice_anch_M"/>
    <property type="match status" value="1"/>
</dbReference>
<keyword evidence="1" id="KW-0812">Transmembrane</keyword>
<evidence type="ECO:0000256" key="2">
    <source>
        <dbReference type="SAM" id="SignalP"/>
    </source>
</evidence>
<keyword evidence="2" id="KW-0732">Signal</keyword>
<evidence type="ECO:0000313" key="3">
    <source>
        <dbReference type="EMBL" id="GAA3661326.1"/>
    </source>
</evidence>
<keyword evidence="4" id="KW-1185">Reference proteome</keyword>
<keyword evidence="1" id="KW-0472">Membrane</keyword>
<evidence type="ECO:0000313" key="4">
    <source>
        <dbReference type="Proteomes" id="UP001410795"/>
    </source>
</evidence>
<keyword evidence="1" id="KW-1133">Transmembrane helix</keyword>
<dbReference type="Proteomes" id="UP001410795">
    <property type="component" value="Unassembled WGS sequence"/>
</dbReference>
<feature type="chain" id="PRO_5046453249" description="Surface-anchored protein" evidence="2">
    <location>
        <begin position="33"/>
        <end position="582"/>
    </location>
</feature>
<protein>
    <recommendedName>
        <fullName evidence="5">Surface-anchored protein</fullName>
    </recommendedName>
</protein>
<proteinExistence type="predicted"/>
<reference evidence="4" key="1">
    <citation type="journal article" date="2019" name="Int. J. Syst. Evol. Microbiol.">
        <title>The Global Catalogue of Microorganisms (GCM) 10K type strain sequencing project: providing services to taxonomists for standard genome sequencing and annotation.</title>
        <authorList>
            <consortium name="The Broad Institute Genomics Platform"/>
            <consortium name="The Broad Institute Genome Sequencing Center for Infectious Disease"/>
            <person name="Wu L."/>
            <person name="Ma J."/>
        </authorList>
    </citation>
    <scope>NUCLEOTIDE SEQUENCE [LARGE SCALE GENOMIC DNA]</scope>
    <source>
        <strain evidence="4">JCM 16546</strain>
    </source>
</reference>
<comment type="caution">
    <text evidence="3">The sequence shown here is derived from an EMBL/GenBank/DDBJ whole genome shotgun (WGS) entry which is preliminary data.</text>
</comment>
<evidence type="ECO:0008006" key="5">
    <source>
        <dbReference type="Google" id="ProtNLM"/>
    </source>
</evidence>
<evidence type="ECO:0000256" key="1">
    <source>
        <dbReference type="SAM" id="Phobius"/>
    </source>
</evidence>
<gene>
    <name evidence="3" type="ORF">GCM10022202_23190</name>
</gene>